<keyword evidence="1" id="KW-1133">Transmembrane helix</keyword>
<organism evidence="2 3">
    <name type="scientific">Halanaerobium salsuginis</name>
    <dbReference type="NCBI Taxonomy" id="29563"/>
    <lineage>
        <taxon>Bacteria</taxon>
        <taxon>Bacillati</taxon>
        <taxon>Bacillota</taxon>
        <taxon>Clostridia</taxon>
        <taxon>Halanaerobiales</taxon>
        <taxon>Halanaerobiaceae</taxon>
        <taxon>Halanaerobium</taxon>
    </lineage>
</organism>
<feature type="transmembrane region" description="Helical" evidence="1">
    <location>
        <begin position="53"/>
        <end position="77"/>
    </location>
</feature>
<dbReference type="OrthoDB" id="5431035at2"/>
<reference evidence="2 3" key="1">
    <citation type="submission" date="2016-10" db="EMBL/GenBank/DDBJ databases">
        <authorList>
            <person name="de Groot N.N."/>
        </authorList>
    </citation>
    <scope>NUCLEOTIDE SEQUENCE [LARGE SCALE GENOMIC DNA]</scope>
    <source>
        <strain evidence="2 3">ATCC 51327</strain>
    </source>
</reference>
<dbReference type="Gene3D" id="1.10.1760.20">
    <property type="match status" value="1"/>
</dbReference>
<accession>A0A1I4K4R8</accession>
<dbReference type="STRING" id="29563.SAMN02983006_01891"/>
<name>A0A1I4K4R8_9FIRM</name>
<feature type="transmembrane region" description="Helical" evidence="1">
    <location>
        <begin position="89"/>
        <end position="108"/>
    </location>
</feature>
<dbReference type="GO" id="GO:0022857">
    <property type="term" value="F:transmembrane transporter activity"/>
    <property type="evidence" value="ECO:0007669"/>
    <property type="project" value="InterPro"/>
</dbReference>
<feature type="transmembrane region" description="Helical" evidence="1">
    <location>
        <begin position="113"/>
        <end position="136"/>
    </location>
</feature>
<keyword evidence="1" id="KW-0812">Transmembrane</keyword>
<keyword evidence="1" id="KW-0472">Membrane</keyword>
<feature type="transmembrane region" description="Helical" evidence="1">
    <location>
        <begin position="142"/>
        <end position="165"/>
    </location>
</feature>
<gene>
    <name evidence="2" type="ORF">SAMN02983006_01891</name>
</gene>
<dbReference type="InterPro" id="IPR024529">
    <property type="entry name" value="ECF_trnsprt_substrate-spec"/>
</dbReference>
<feature type="transmembrane region" description="Helical" evidence="1">
    <location>
        <begin position="20"/>
        <end position="41"/>
    </location>
</feature>
<proteinExistence type="predicted"/>
<keyword evidence="3" id="KW-1185">Reference proteome</keyword>
<evidence type="ECO:0000256" key="1">
    <source>
        <dbReference type="SAM" id="Phobius"/>
    </source>
</evidence>
<dbReference type="EMBL" id="FOTI01000028">
    <property type="protein sequence ID" value="SFL73443.1"/>
    <property type="molecule type" value="Genomic_DNA"/>
</dbReference>
<dbReference type="Proteomes" id="UP000199006">
    <property type="component" value="Unassembled WGS sequence"/>
</dbReference>
<dbReference type="RefSeq" id="WP_089861968.1">
    <property type="nucleotide sequence ID" value="NZ_FOTI01000028.1"/>
</dbReference>
<dbReference type="Pfam" id="PF12822">
    <property type="entry name" value="ECF_trnsprt"/>
    <property type="match status" value="1"/>
</dbReference>
<evidence type="ECO:0000313" key="3">
    <source>
        <dbReference type="Proteomes" id="UP000199006"/>
    </source>
</evidence>
<protein>
    <submittedName>
        <fullName evidence="2">Alpha-ribazole transporter</fullName>
    </submittedName>
</protein>
<dbReference type="AlphaFoldDB" id="A0A1I4K4R8"/>
<sequence>MPELNFNQQIKPVRNNLTKTAFLSRVAVLLALSLVGSYLKLPSPIGSIALDSLAGYLGVIIIGPGVGALILALGHLFSALGGGFVLGPFHFLIALLMAFCGFIFSLLLKYNVFLAVVVTAFCNGVLAIAILIPFFGLGFFTALTLSLTAAAIVNLLLAVVISNFLREKINNA</sequence>
<evidence type="ECO:0000313" key="2">
    <source>
        <dbReference type="EMBL" id="SFL73443.1"/>
    </source>
</evidence>